<reference evidence="1 2" key="1">
    <citation type="submission" date="2015-09" db="EMBL/GenBank/DDBJ databases">
        <title>Genome announcement of multiple Pseudomonas syringae strains.</title>
        <authorList>
            <person name="Thakur S."/>
            <person name="Wang P.W."/>
            <person name="Gong Y."/>
            <person name="Weir B.S."/>
            <person name="Guttman D.S."/>
        </authorList>
    </citation>
    <scope>NUCLEOTIDE SEQUENCE [LARGE SCALE GENOMIC DNA]</scope>
    <source>
        <strain evidence="1 2">ICMP3963</strain>
    </source>
</reference>
<dbReference type="NCBIfam" id="NF045926">
    <property type="entry name" value="STM2901_fam"/>
    <property type="match status" value="1"/>
</dbReference>
<dbReference type="EMBL" id="LJRR01000031">
    <property type="protein sequence ID" value="KPZ25502.1"/>
    <property type="molecule type" value="Genomic_DNA"/>
</dbReference>
<proteinExistence type="predicted"/>
<dbReference type="Proteomes" id="UP000050317">
    <property type="component" value="Unassembled WGS sequence"/>
</dbReference>
<dbReference type="Pfam" id="PF26636">
    <property type="entry name" value="DUF8209"/>
    <property type="match status" value="1"/>
</dbReference>
<dbReference type="RefSeq" id="WP_080892090.1">
    <property type="nucleotide sequence ID" value="NZ_JYHK01000156.1"/>
</dbReference>
<comment type="caution">
    <text evidence="1">The sequence shown here is derived from an EMBL/GenBank/DDBJ whole genome shotgun (WGS) entry which is preliminary data.</text>
</comment>
<name>A0A0Q0HG08_9PSED</name>
<evidence type="ECO:0008006" key="3">
    <source>
        <dbReference type="Google" id="ProtNLM"/>
    </source>
</evidence>
<organism evidence="1 2">
    <name type="scientific">Pseudomonas syringae pv. viburni</name>
    <dbReference type="NCBI Taxonomy" id="251703"/>
    <lineage>
        <taxon>Bacteria</taxon>
        <taxon>Pseudomonadati</taxon>
        <taxon>Pseudomonadota</taxon>
        <taxon>Gammaproteobacteria</taxon>
        <taxon>Pseudomonadales</taxon>
        <taxon>Pseudomonadaceae</taxon>
        <taxon>Pseudomonas</taxon>
    </lineage>
</organism>
<dbReference type="InterPro" id="IPR058522">
    <property type="entry name" value="DUF8209"/>
</dbReference>
<dbReference type="AlphaFoldDB" id="A0A0Q0HG08"/>
<dbReference type="PATRIC" id="fig|251703.9.peg.4140"/>
<gene>
    <name evidence="1" type="ORF">ALO40_200017</name>
</gene>
<evidence type="ECO:0000313" key="2">
    <source>
        <dbReference type="Proteomes" id="UP000050317"/>
    </source>
</evidence>
<dbReference type="InterPro" id="IPR058064">
    <property type="entry name" value="STM2901-like"/>
</dbReference>
<protein>
    <recommendedName>
        <fullName evidence="3">Phage membrane protein</fullName>
    </recommendedName>
</protein>
<sequence length="143" mass="15509">MARIYCYDGDCGLTANQLLWIIASETAMDELEISDVAAAFGIVTGANIIPTRTKPGGATKNTSILSILLRRALKNRRFPGGYRAPSIVGWRPPRIRRTPSIGAFIARAIPVAGWAYTAAELGMIGYKTVVTYNSIVSTEDQVF</sequence>
<evidence type="ECO:0000313" key="1">
    <source>
        <dbReference type="EMBL" id="KPZ25502.1"/>
    </source>
</evidence>
<accession>A0A0Q0HG08</accession>